<dbReference type="InterPro" id="IPR013324">
    <property type="entry name" value="RNA_pol_sigma_r3/r4-like"/>
</dbReference>
<keyword evidence="2" id="KW-0731">Sigma factor</keyword>
<evidence type="ECO:0000256" key="2">
    <source>
        <dbReference type="ARBA" id="ARBA00023082"/>
    </source>
</evidence>
<dbReference type="PANTHER" id="PTHR43133">
    <property type="entry name" value="RNA POLYMERASE ECF-TYPE SIGMA FACTO"/>
    <property type="match status" value="1"/>
</dbReference>
<organism evidence="5 6">
    <name type="scientific">Pararobbsia alpina</name>
    <dbReference type="NCBI Taxonomy" id="621374"/>
    <lineage>
        <taxon>Bacteria</taxon>
        <taxon>Pseudomonadati</taxon>
        <taxon>Pseudomonadota</taxon>
        <taxon>Betaproteobacteria</taxon>
        <taxon>Burkholderiales</taxon>
        <taxon>Burkholderiaceae</taxon>
        <taxon>Pararobbsia</taxon>
    </lineage>
</organism>
<keyword evidence="1" id="KW-0805">Transcription regulation</keyword>
<evidence type="ECO:0000259" key="4">
    <source>
        <dbReference type="Pfam" id="PF08281"/>
    </source>
</evidence>
<dbReference type="InterPro" id="IPR039425">
    <property type="entry name" value="RNA_pol_sigma-70-like"/>
</dbReference>
<keyword evidence="6" id="KW-1185">Reference proteome</keyword>
<accession>A0A6S7ATG7</accession>
<gene>
    <name evidence="5" type="ORF">LMG28138_00351</name>
</gene>
<feature type="domain" description="RNA polymerase sigma factor 70 region 4 type 2" evidence="4">
    <location>
        <begin position="58"/>
        <end position="107"/>
    </location>
</feature>
<dbReference type="Proteomes" id="UP000494115">
    <property type="component" value="Unassembled WGS sequence"/>
</dbReference>
<dbReference type="PANTHER" id="PTHR43133:SF63">
    <property type="entry name" value="RNA POLYMERASE SIGMA FACTOR FECI-RELATED"/>
    <property type="match status" value="1"/>
</dbReference>
<evidence type="ECO:0000256" key="3">
    <source>
        <dbReference type="ARBA" id="ARBA00023163"/>
    </source>
</evidence>
<evidence type="ECO:0000313" key="5">
    <source>
        <dbReference type="EMBL" id="CAB3777321.1"/>
    </source>
</evidence>
<dbReference type="Gene3D" id="1.10.10.10">
    <property type="entry name" value="Winged helix-like DNA-binding domain superfamily/Winged helix DNA-binding domain"/>
    <property type="match status" value="1"/>
</dbReference>
<reference evidence="5 6" key="1">
    <citation type="submission" date="2020-04" db="EMBL/GenBank/DDBJ databases">
        <authorList>
            <person name="De Canck E."/>
        </authorList>
    </citation>
    <scope>NUCLEOTIDE SEQUENCE [LARGE SCALE GENOMIC DNA]</scope>
    <source>
        <strain evidence="5 6">LMG 28138</strain>
    </source>
</reference>
<evidence type="ECO:0000313" key="6">
    <source>
        <dbReference type="Proteomes" id="UP000494115"/>
    </source>
</evidence>
<dbReference type="GO" id="GO:0006352">
    <property type="term" value="P:DNA-templated transcription initiation"/>
    <property type="evidence" value="ECO:0007669"/>
    <property type="project" value="InterPro"/>
</dbReference>
<dbReference type="GO" id="GO:0003677">
    <property type="term" value="F:DNA binding"/>
    <property type="evidence" value="ECO:0007669"/>
    <property type="project" value="InterPro"/>
</dbReference>
<dbReference type="EMBL" id="CADIKM010000001">
    <property type="protein sequence ID" value="CAB3777321.1"/>
    <property type="molecule type" value="Genomic_DNA"/>
</dbReference>
<dbReference type="AlphaFoldDB" id="A0A6S7ATG7"/>
<dbReference type="NCBIfam" id="TIGR02937">
    <property type="entry name" value="sigma70-ECF"/>
    <property type="match status" value="1"/>
</dbReference>
<evidence type="ECO:0000256" key="1">
    <source>
        <dbReference type="ARBA" id="ARBA00023015"/>
    </source>
</evidence>
<name>A0A6S7ATG7_9BURK</name>
<sequence>MDTPLAFLRHLSIHRAIDRWRADERHAAYVLEEEQDVAGLHADLIGEERLLSYKQTVRELEKVIQGLPTRCREVFVLHKIHEMTQDEVAAHLNISRNMVAKHLSRAMIEFAPLLRTTLQDKTATADAA</sequence>
<dbReference type="SUPFAM" id="SSF88659">
    <property type="entry name" value="Sigma3 and sigma4 domains of RNA polymerase sigma factors"/>
    <property type="match status" value="1"/>
</dbReference>
<dbReference type="InterPro" id="IPR036388">
    <property type="entry name" value="WH-like_DNA-bd_sf"/>
</dbReference>
<proteinExistence type="predicted"/>
<dbReference type="InterPro" id="IPR014284">
    <property type="entry name" value="RNA_pol_sigma-70_dom"/>
</dbReference>
<dbReference type="Pfam" id="PF08281">
    <property type="entry name" value="Sigma70_r4_2"/>
    <property type="match status" value="1"/>
</dbReference>
<keyword evidence="3" id="KW-0804">Transcription</keyword>
<protein>
    <recommendedName>
        <fullName evidence="4">RNA polymerase sigma factor 70 region 4 type 2 domain-containing protein</fullName>
    </recommendedName>
</protein>
<dbReference type="InterPro" id="IPR013249">
    <property type="entry name" value="RNA_pol_sigma70_r4_t2"/>
</dbReference>
<dbReference type="GO" id="GO:0016987">
    <property type="term" value="F:sigma factor activity"/>
    <property type="evidence" value="ECO:0007669"/>
    <property type="project" value="UniProtKB-KW"/>
</dbReference>